<feature type="region of interest" description="Disordered" evidence="1">
    <location>
        <begin position="218"/>
        <end position="253"/>
    </location>
</feature>
<feature type="compositionally biased region" description="Low complexity" evidence="1">
    <location>
        <begin position="56"/>
        <end position="72"/>
    </location>
</feature>
<dbReference type="PANTHER" id="PTHR23159:SF31">
    <property type="entry name" value="CENTROSOME-ASSOCIATED PROTEIN CEP250 ISOFORM X1"/>
    <property type="match status" value="1"/>
</dbReference>
<dbReference type="RefSeq" id="XP_064671402.1">
    <property type="nucleotide sequence ID" value="XM_064818530.1"/>
</dbReference>
<dbReference type="PANTHER" id="PTHR23159">
    <property type="entry name" value="CENTROSOMAL PROTEIN 2"/>
    <property type="match status" value="1"/>
</dbReference>
<feature type="compositionally biased region" description="Low complexity" evidence="1">
    <location>
        <begin position="238"/>
        <end position="248"/>
    </location>
</feature>
<name>A0AAN6TG34_9PEZI</name>
<feature type="compositionally biased region" description="Acidic residues" evidence="1">
    <location>
        <begin position="422"/>
        <end position="434"/>
    </location>
</feature>
<sequence length="592" mass="64789">MDEDKLKAEKVAAAKKKLEQMKKAKAKKAGGSTSTSKKDDIALEPATSAQDRDTPDQPQAQPQQPQEQPDQDQPTERFPAAEDTPTSPSTITATTTTPSLAQQSKARSTSFRQGSVSLSTGGPLSPGASAGLGLFSPEAGETAPDIYRKHVGRIEELERENKTLAKELKDAEKRWARAEEELADLRERGGPLGEGQPADEEAGVEGLKKELAALQRQNAQLQSQIARTTSGGGRQHGSSPSLSMSSPPAMELEAQLRSKAATIETMELEMSRLRAQVERLSVSASTPSEQIAALEEKLARADKAAGLAQRELHDLKIELEGVSKKAVKEGSERASAETKLRTLERELAEAAAARDELAKKAEALEKKVVTLTTLHKEQDGRTQALRRDKERAEKEVAELKQKIERIEAENWRLRKKDAAEGGGDDEGVDELEDEERQRMQRRIRELEAENTDLRRGIWHERRKEMQVGPDEAVAVGAAGRFETVDLGSGLMSPSSRKGGGGGGLGDFFASGLNVLTSAAGGGGHAHHDDLLEDDDMEFDEEAFRLAQEEEQKKRLERIREVKRSLKNWEGWRLDLVENRRGGGEGIGEIFEI</sequence>
<feature type="region of interest" description="Disordered" evidence="1">
    <location>
        <begin position="18"/>
        <end position="142"/>
    </location>
</feature>
<accession>A0AAN6TG34</accession>
<evidence type="ECO:0000313" key="2">
    <source>
        <dbReference type="EMBL" id="KAK4113832.1"/>
    </source>
</evidence>
<feature type="compositionally biased region" description="Polar residues" evidence="1">
    <location>
        <begin position="100"/>
        <end position="122"/>
    </location>
</feature>
<reference evidence="2" key="1">
    <citation type="journal article" date="2023" name="Mol. Phylogenet. Evol.">
        <title>Genome-scale phylogeny and comparative genomics of the fungal order Sordariales.</title>
        <authorList>
            <person name="Hensen N."/>
            <person name="Bonometti L."/>
            <person name="Westerberg I."/>
            <person name="Brannstrom I.O."/>
            <person name="Guillou S."/>
            <person name="Cros-Aarteil S."/>
            <person name="Calhoun S."/>
            <person name="Haridas S."/>
            <person name="Kuo A."/>
            <person name="Mondo S."/>
            <person name="Pangilinan J."/>
            <person name="Riley R."/>
            <person name="LaButti K."/>
            <person name="Andreopoulos B."/>
            <person name="Lipzen A."/>
            <person name="Chen C."/>
            <person name="Yan M."/>
            <person name="Daum C."/>
            <person name="Ng V."/>
            <person name="Clum A."/>
            <person name="Steindorff A."/>
            <person name="Ohm R.A."/>
            <person name="Martin F."/>
            <person name="Silar P."/>
            <person name="Natvig D.O."/>
            <person name="Lalanne C."/>
            <person name="Gautier V."/>
            <person name="Ament-Velasquez S.L."/>
            <person name="Kruys A."/>
            <person name="Hutchinson M.I."/>
            <person name="Powell A.J."/>
            <person name="Barry K."/>
            <person name="Miller A.N."/>
            <person name="Grigoriev I.V."/>
            <person name="Debuchy R."/>
            <person name="Gladieux P."/>
            <person name="Hiltunen Thoren M."/>
            <person name="Johannesson H."/>
        </authorList>
    </citation>
    <scope>NUCLEOTIDE SEQUENCE</scope>
    <source>
        <strain evidence="2">CBS 508.74</strain>
    </source>
</reference>
<dbReference type="Proteomes" id="UP001302812">
    <property type="component" value="Unassembled WGS sequence"/>
</dbReference>
<feature type="region of interest" description="Disordered" evidence="1">
    <location>
        <begin position="414"/>
        <end position="436"/>
    </location>
</feature>
<dbReference type="EMBL" id="MU853338">
    <property type="protein sequence ID" value="KAK4113832.1"/>
    <property type="molecule type" value="Genomic_DNA"/>
</dbReference>
<feature type="compositionally biased region" description="Low complexity" evidence="1">
    <location>
        <begin position="84"/>
        <end position="99"/>
    </location>
</feature>
<evidence type="ECO:0008006" key="4">
    <source>
        <dbReference type="Google" id="ProtNLM"/>
    </source>
</evidence>
<evidence type="ECO:0000313" key="3">
    <source>
        <dbReference type="Proteomes" id="UP001302812"/>
    </source>
</evidence>
<protein>
    <recommendedName>
        <fullName evidence="4">M protein repeat protein</fullName>
    </recommendedName>
</protein>
<dbReference type="AlphaFoldDB" id="A0AAN6TG34"/>
<dbReference type="GeneID" id="89942656"/>
<comment type="caution">
    <text evidence="2">The sequence shown here is derived from an EMBL/GenBank/DDBJ whole genome shotgun (WGS) entry which is preliminary data.</text>
</comment>
<organism evidence="2 3">
    <name type="scientific">Canariomyces notabilis</name>
    <dbReference type="NCBI Taxonomy" id="2074819"/>
    <lineage>
        <taxon>Eukaryota</taxon>
        <taxon>Fungi</taxon>
        <taxon>Dikarya</taxon>
        <taxon>Ascomycota</taxon>
        <taxon>Pezizomycotina</taxon>
        <taxon>Sordariomycetes</taxon>
        <taxon>Sordariomycetidae</taxon>
        <taxon>Sordariales</taxon>
        <taxon>Chaetomiaceae</taxon>
        <taxon>Canariomyces</taxon>
    </lineage>
</organism>
<reference evidence="2" key="2">
    <citation type="submission" date="2023-05" db="EMBL/GenBank/DDBJ databases">
        <authorList>
            <consortium name="Lawrence Berkeley National Laboratory"/>
            <person name="Steindorff A."/>
            <person name="Hensen N."/>
            <person name="Bonometti L."/>
            <person name="Westerberg I."/>
            <person name="Brannstrom I.O."/>
            <person name="Guillou S."/>
            <person name="Cros-Aarteil S."/>
            <person name="Calhoun S."/>
            <person name="Haridas S."/>
            <person name="Kuo A."/>
            <person name="Mondo S."/>
            <person name="Pangilinan J."/>
            <person name="Riley R."/>
            <person name="Labutti K."/>
            <person name="Andreopoulos B."/>
            <person name="Lipzen A."/>
            <person name="Chen C."/>
            <person name="Yanf M."/>
            <person name="Daum C."/>
            <person name="Ng V."/>
            <person name="Clum A."/>
            <person name="Ohm R."/>
            <person name="Martin F."/>
            <person name="Silar P."/>
            <person name="Natvig D."/>
            <person name="Lalanne C."/>
            <person name="Gautier V."/>
            <person name="Ament-Velasquez S.L."/>
            <person name="Kruys A."/>
            <person name="Hutchinson M.I."/>
            <person name="Powell A.J."/>
            <person name="Barry K."/>
            <person name="Miller A.N."/>
            <person name="Grigoriev I.V."/>
            <person name="Debuchy R."/>
            <person name="Gladieux P."/>
            <person name="Thoren M.H."/>
            <person name="Johannesson H."/>
        </authorList>
    </citation>
    <scope>NUCLEOTIDE SEQUENCE</scope>
    <source>
        <strain evidence="2">CBS 508.74</strain>
    </source>
</reference>
<evidence type="ECO:0000256" key="1">
    <source>
        <dbReference type="SAM" id="MobiDB-lite"/>
    </source>
</evidence>
<gene>
    <name evidence="2" type="ORF">N656DRAFT_828299</name>
</gene>
<keyword evidence="3" id="KW-1185">Reference proteome</keyword>
<proteinExistence type="predicted"/>
<feature type="region of interest" description="Disordered" evidence="1">
    <location>
        <begin position="185"/>
        <end position="206"/>
    </location>
</feature>